<dbReference type="PRINTS" id="PR00298">
    <property type="entry name" value="CHAPERONIN60"/>
</dbReference>
<dbReference type="Gene3D" id="3.50.7.10">
    <property type="entry name" value="GroEL"/>
    <property type="match status" value="1"/>
</dbReference>
<dbReference type="InterPro" id="IPR001844">
    <property type="entry name" value="Cpn60/GroEL"/>
</dbReference>
<organism evidence="10 11">
    <name type="scientific">Leisingera aquaemixtae</name>
    <dbReference type="NCBI Taxonomy" id="1396826"/>
    <lineage>
        <taxon>Bacteria</taxon>
        <taxon>Pseudomonadati</taxon>
        <taxon>Pseudomonadota</taxon>
        <taxon>Alphaproteobacteria</taxon>
        <taxon>Rhodobacterales</taxon>
        <taxon>Roseobacteraceae</taxon>
        <taxon>Leisingera</taxon>
    </lineage>
</organism>
<feature type="binding site" evidence="6">
    <location>
        <position position="496"/>
    </location>
    <ligand>
        <name>ATP</name>
        <dbReference type="ChEBI" id="CHEBI:30616"/>
    </ligand>
</feature>
<evidence type="ECO:0000256" key="7">
    <source>
        <dbReference type="RuleBase" id="RU000418"/>
    </source>
</evidence>
<dbReference type="AlphaFoldDB" id="A0A0P1HZM3"/>
<comment type="similarity">
    <text evidence="1 6 7">Belongs to the chaperonin (HSP60) family.</text>
</comment>
<feature type="binding site" evidence="6">
    <location>
        <position position="51"/>
    </location>
    <ligand>
        <name>ATP</name>
        <dbReference type="ChEBI" id="CHEBI:30616"/>
    </ligand>
</feature>
<comment type="caution">
    <text evidence="6">Lacks conserved residue(s) required for the propagation of feature annotation.</text>
</comment>
<evidence type="ECO:0000256" key="4">
    <source>
        <dbReference type="ARBA" id="ARBA00023186"/>
    </source>
</evidence>
<evidence type="ECO:0000313" key="11">
    <source>
        <dbReference type="Proteomes" id="UP000051326"/>
    </source>
</evidence>
<sequence length="543" mass="57380">MSAKDIIFSENARHRMLGGVNVLADAVNATLGPRGRNVLIEKSFGAPRSTKDGVSVAKSIELPDPVENTGIRLIREVAERTAKLAGDGTSTATVLARSILREGCKAVAAGMNPMDVKRGIDRGAEALVEALTGLSRPVNTSAQITQVATIASNGDTEAGQILTEAMERVGRTGVITIEEAKSRETRLETVEGMQFDRGYLSPYFITEADSLSVELEAPFILLFDKKISNLAPFIPVLEAVIKHGKPVLVIAEDVDGEALAALVVNKLRGSLQCAAVKAPGFGDRRKEMLQDIAVLTGATVISADLGMKLENVTLDMLGQAARVMVSKDDTTLIGGGGAKPEIEARCKAIRQQIEETKSDYDREKLEERLAKLSGGVAIVQVGGASEAEVKERKDRIEDALHATRAATEEGIVPGGGAALLYAARALDGLEAANGDMRAGIAIVRKAAAEPVRRIIRNAGKDEALIAGKLLEKNDTAWGYDAQNDCLADMFEAGIVDPAKVVRIALQNAVSVAGLMMTTEAVVVDHPKAAAHSGYPGGLDGMDF</sequence>
<keyword evidence="4 6" id="KW-0143">Chaperone</keyword>
<dbReference type="NCBIfam" id="NF009487">
    <property type="entry name" value="PRK12849.1"/>
    <property type="match status" value="1"/>
</dbReference>
<evidence type="ECO:0000256" key="1">
    <source>
        <dbReference type="ARBA" id="ARBA00006607"/>
    </source>
</evidence>
<comment type="subunit">
    <text evidence="6 8">Forms a cylinder of 14 subunits composed of two heptameric rings stacked back-to-back. Interacts with the co-chaperonin GroES.</text>
</comment>
<dbReference type="NCBIfam" id="NF000592">
    <property type="entry name" value="PRK00013.1"/>
    <property type="match status" value="1"/>
</dbReference>
<dbReference type="Gene3D" id="1.10.560.10">
    <property type="entry name" value="GroEL-like equatorial domain"/>
    <property type="match status" value="1"/>
</dbReference>
<comment type="subcellular location">
    <subcellularLocation>
        <location evidence="6">Cytoplasm</location>
    </subcellularLocation>
</comment>
<dbReference type="GO" id="GO:0051082">
    <property type="term" value="F:unfolded protein binding"/>
    <property type="evidence" value="ECO:0007669"/>
    <property type="project" value="UniProtKB-UniRule"/>
</dbReference>
<dbReference type="InterPro" id="IPR027410">
    <property type="entry name" value="TCP-1-like_intermed_sf"/>
</dbReference>
<feature type="coiled-coil region" evidence="9">
    <location>
        <begin position="339"/>
        <end position="366"/>
    </location>
</feature>
<dbReference type="GO" id="GO:0140662">
    <property type="term" value="F:ATP-dependent protein folding chaperone"/>
    <property type="evidence" value="ECO:0007669"/>
    <property type="project" value="InterPro"/>
</dbReference>
<dbReference type="CDD" id="cd03344">
    <property type="entry name" value="GroEL"/>
    <property type="match status" value="1"/>
</dbReference>
<dbReference type="GO" id="GO:0005737">
    <property type="term" value="C:cytoplasm"/>
    <property type="evidence" value="ECO:0007669"/>
    <property type="project" value="UniProtKB-SubCell"/>
</dbReference>
<dbReference type="NCBIfam" id="TIGR02348">
    <property type="entry name" value="GroEL"/>
    <property type="match status" value="1"/>
</dbReference>
<evidence type="ECO:0000256" key="9">
    <source>
        <dbReference type="SAM" id="Coils"/>
    </source>
</evidence>
<dbReference type="InterPro" id="IPR002423">
    <property type="entry name" value="Cpn60/GroEL/TCP-1"/>
</dbReference>
<dbReference type="FunFam" id="3.50.7.10:FF:000001">
    <property type="entry name" value="60 kDa chaperonin"/>
    <property type="match status" value="1"/>
</dbReference>
<dbReference type="PROSITE" id="PS00296">
    <property type="entry name" value="CHAPERONINS_CPN60"/>
    <property type="match status" value="1"/>
</dbReference>
<dbReference type="InterPro" id="IPR018370">
    <property type="entry name" value="Chaperonin_Cpn60_CS"/>
</dbReference>
<dbReference type="SUPFAM" id="SSF48592">
    <property type="entry name" value="GroEL equatorial domain-like"/>
    <property type="match status" value="1"/>
</dbReference>
<keyword evidence="6" id="KW-0963">Cytoplasm</keyword>
<dbReference type="GO" id="GO:0016853">
    <property type="term" value="F:isomerase activity"/>
    <property type="evidence" value="ECO:0007669"/>
    <property type="project" value="UniProtKB-KW"/>
</dbReference>
<dbReference type="NCBIfam" id="NF009488">
    <property type="entry name" value="PRK12850.1"/>
    <property type="match status" value="1"/>
</dbReference>
<dbReference type="EMBL" id="CYSR01000040">
    <property type="protein sequence ID" value="CUI02182.1"/>
    <property type="molecule type" value="Genomic_DNA"/>
</dbReference>
<dbReference type="RefSeq" id="WP_058288126.1">
    <property type="nucleotide sequence ID" value="NZ_CYSR01000040.1"/>
</dbReference>
<dbReference type="InterPro" id="IPR027409">
    <property type="entry name" value="GroEL-like_apical_dom_sf"/>
</dbReference>
<dbReference type="STRING" id="1396826.PHA8399_04346"/>
<keyword evidence="9" id="KW-0175">Coiled coil</keyword>
<dbReference type="NCBIfam" id="NF009489">
    <property type="entry name" value="PRK12851.1"/>
    <property type="match status" value="1"/>
</dbReference>
<dbReference type="HAMAP" id="MF_00600">
    <property type="entry name" value="CH60"/>
    <property type="match status" value="1"/>
</dbReference>
<evidence type="ECO:0000256" key="5">
    <source>
        <dbReference type="ARBA" id="ARBA00023235"/>
    </source>
</evidence>
<dbReference type="Pfam" id="PF00118">
    <property type="entry name" value="Cpn60_TCP1"/>
    <property type="match status" value="2"/>
</dbReference>
<evidence type="ECO:0000256" key="2">
    <source>
        <dbReference type="ARBA" id="ARBA00022741"/>
    </source>
</evidence>
<reference evidence="10 11" key="1">
    <citation type="submission" date="2015-09" db="EMBL/GenBank/DDBJ databases">
        <authorList>
            <consortium name="Swine Surveillance"/>
        </authorList>
    </citation>
    <scope>NUCLEOTIDE SEQUENCE [LARGE SCALE GENOMIC DNA]</scope>
    <source>
        <strain evidence="10 11">CECT 8399</strain>
    </source>
</reference>
<keyword evidence="5 6" id="KW-0413">Isomerase</keyword>
<feature type="binding site" evidence="6">
    <location>
        <begin position="30"/>
        <end position="33"/>
    </location>
    <ligand>
        <name>ATP</name>
        <dbReference type="ChEBI" id="CHEBI:30616"/>
    </ligand>
</feature>
<keyword evidence="2 6" id="KW-0547">Nucleotide-binding</keyword>
<comment type="function">
    <text evidence="6 8">Together with its co-chaperonin GroES, plays an essential role in assisting protein folding. The GroEL-GroES system forms a nano-cage that allows encapsulation of the non-native substrate proteins and provides a physical environment optimized to promote and accelerate protein folding.</text>
</comment>
<evidence type="ECO:0000256" key="8">
    <source>
        <dbReference type="RuleBase" id="RU000419"/>
    </source>
</evidence>
<evidence type="ECO:0000256" key="3">
    <source>
        <dbReference type="ARBA" id="ARBA00022840"/>
    </source>
</evidence>
<accession>A0A0P1HZM3</accession>
<dbReference type="EC" id="5.6.1.7" evidence="6"/>
<dbReference type="Gene3D" id="3.30.260.10">
    <property type="entry name" value="TCP-1-like chaperonin intermediate domain"/>
    <property type="match status" value="1"/>
</dbReference>
<name>A0A0P1HZM3_9RHOB</name>
<dbReference type="SUPFAM" id="SSF54849">
    <property type="entry name" value="GroEL-intermediate domain like"/>
    <property type="match status" value="1"/>
</dbReference>
<dbReference type="InterPro" id="IPR027413">
    <property type="entry name" value="GROEL-like_equatorial_sf"/>
</dbReference>
<evidence type="ECO:0000313" key="10">
    <source>
        <dbReference type="EMBL" id="CUI02182.1"/>
    </source>
</evidence>
<evidence type="ECO:0000256" key="6">
    <source>
        <dbReference type="HAMAP-Rule" id="MF_00600"/>
    </source>
</evidence>
<dbReference type="GO" id="GO:0042026">
    <property type="term" value="P:protein refolding"/>
    <property type="evidence" value="ECO:0007669"/>
    <property type="project" value="UniProtKB-UniRule"/>
</dbReference>
<keyword evidence="3 6" id="KW-0067">ATP-binding</keyword>
<dbReference type="GO" id="GO:0005524">
    <property type="term" value="F:ATP binding"/>
    <property type="evidence" value="ECO:0007669"/>
    <property type="project" value="UniProtKB-UniRule"/>
</dbReference>
<feature type="binding site" evidence="6">
    <location>
        <position position="415"/>
    </location>
    <ligand>
        <name>ATP</name>
        <dbReference type="ChEBI" id="CHEBI:30616"/>
    </ligand>
</feature>
<dbReference type="SUPFAM" id="SSF52029">
    <property type="entry name" value="GroEL apical domain-like"/>
    <property type="match status" value="1"/>
</dbReference>
<protein>
    <recommendedName>
        <fullName evidence="6">Chaperonin GroEL</fullName>
        <ecNumber evidence="6">5.6.1.7</ecNumber>
    </recommendedName>
    <alternativeName>
        <fullName evidence="6">60 kDa chaperonin</fullName>
    </alternativeName>
    <alternativeName>
        <fullName evidence="6">Chaperonin-60</fullName>
        <shortName evidence="6">Cpn60</shortName>
    </alternativeName>
</protein>
<dbReference type="Proteomes" id="UP000051326">
    <property type="component" value="Unassembled WGS sequence"/>
</dbReference>
<proteinExistence type="inferred from homology"/>
<gene>
    <name evidence="10" type="primary">groL_2</name>
    <name evidence="6" type="synonym">groEL</name>
    <name evidence="6" type="synonym">groL</name>
    <name evidence="10" type="ORF">PHA8399_04346</name>
</gene>
<dbReference type="PANTHER" id="PTHR45633">
    <property type="entry name" value="60 KDA HEAT SHOCK PROTEIN, MITOCHONDRIAL"/>
    <property type="match status" value="1"/>
</dbReference>